<organism evidence="2 3">
    <name type="scientific">Trypanosoma cruzi</name>
    <dbReference type="NCBI Taxonomy" id="5693"/>
    <lineage>
        <taxon>Eukaryota</taxon>
        <taxon>Discoba</taxon>
        <taxon>Euglenozoa</taxon>
        <taxon>Kinetoplastea</taxon>
        <taxon>Metakinetoplastina</taxon>
        <taxon>Trypanosomatida</taxon>
        <taxon>Trypanosomatidae</taxon>
        <taxon>Trypanosoma</taxon>
        <taxon>Schizotrypanum</taxon>
    </lineage>
</organism>
<gene>
    <name evidence="2" type="ORF">ECC02_010488</name>
</gene>
<comment type="caution">
    <text evidence="2">The sequence shown here is derived from an EMBL/GenBank/DDBJ whole genome shotgun (WGS) entry which is preliminary data.</text>
</comment>
<feature type="region of interest" description="Disordered" evidence="1">
    <location>
        <begin position="316"/>
        <end position="347"/>
    </location>
</feature>
<dbReference type="Proteomes" id="UP000583944">
    <property type="component" value="Unassembled WGS sequence"/>
</dbReference>
<proteinExistence type="predicted"/>
<accession>A0A7J6XR45</accession>
<evidence type="ECO:0000313" key="2">
    <source>
        <dbReference type="EMBL" id="KAF5216695.1"/>
    </source>
</evidence>
<dbReference type="VEuPathDB" id="TriTrypDB:ECC02_010488"/>
<dbReference type="EMBL" id="JABDHM010000182">
    <property type="protein sequence ID" value="KAF5216695.1"/>
    <property type="molecule type" value="Genomic_DNA"/>
</dbReference>
<reference evidence="2 3" key="1">
    <citation type="journal article" date="2019" name="Genome Biol. Evol.">
        <title>Nanopore Sequencing Significantly Improves Genome Assembly of the Protozoan Parasite Trypanosoma cruzi.</title>
        <authorList>
            <person name="Diaz-Viraque F."/>
            <person name="Pita S."/>
            <person name="Greif G."/>
            <person name="de Souza R.C.M."/>
            <person name="Iraola G."/>
            <person name="Robello C."/>
        </authorList>
    </citation>
    <scope>NUCLEOTIDE SEQUENCE [LARGE SCALE GENOMIC DNA]</scope>
    <source>
        <strain evidence="2 3">Berenice</strain>
    </source>
</reference>
<name>A0A7J6XR45_TRYCR</name>
<dbReference type="AlphaFoldDB" id="A0A7J6XR45"/>
<sequence length="347" mass="38749">MSFGYLMDRAPLAAGHTTQNKQHNALRSCEGNRPTTTATQIRMILPFATAPLKWLGVVPSCSAALSTTRAICPHHMIALHRCQRQPNPQRPIPARLHHHTGMLQKRILVRRGVARRGTRAPFAPRRRRAVSLHAPGPPRHMLKVRGQMGVGRQSTVSDQPLLPGLRQLVGAARSHKQQEKTQTHWPGHRGIPRQVLHAIRVFTQGFVPDGDVLFHLPHLRQSLLPVLCHRPRANVVVQRQSGLPLPKLRRSPHRTAQPRKIGLRLHALRQSRVIRVEFFQRHRKLLHALRKETMTVGAPVHIFPINYCRFESAPDNSDGSANKSYSPAASGHQADTDMCVGASAASP</sequence>
<evidence type="ECO:0000256" key="1">
    <source>
        <dbReference type="SAM" id="MobiDB-lite"/>
    </source>
</evidence>
<evidence type="ECO:0000313" key="3">
    <source>
        <dbReference type="Proteomes" id="UP000583944"/>
    </source>
</evidence>
<feature type="compositionally biased region" description="Polar residues" evidence="1">
    <location>
        <begin position="316"/>
        <end position="327"/>
    </location>
</feature>
<protein>
    <submittedName>
        <fullName evidence="2">Uncharacterized protein</fullName>
    </submittedName>
</protein>